<accession>A0A1C0A8D4</accession>
<dbReference type="PANTHER" id="PTHR45763">
    <property type="entry name" value="HYDROLASE, ALPHA/BETA FOLD FAMILY PROTEIN, EXPRESSED-RELATED"/>
    <property type="match status" value="1"/>
</dbReference>
<dbReference type="EMBL" id="LWDV01000009">
    <property type="protein sequence ID" value="OCL26519.1"/>
    <property type="molecule type" value="Genomic_DNA"/>
</dbReference>
<dbReference type="Proteomes" id="UP000093514">
    <property type="component" value="Unassembled WGS sequence"/>
</dbReference>
<dbReference type="AlphaFoldDB" id="A0A1C0A8D4"/>
<reference evidence="2 3" key="2">
    <citation type="submission" date="2016-08" db="EMBL/GenBank/DDBJ databases">
        <title>Orenia metallireducens sp. nov. strain Z6, a Novel Metal-reducing Firmicute from the Deep Subsurface.</title>
        <authorList>
            <person name="Maxim B.I."/>
            <person name="Kenneth K."/>
            <person name="Flynn T.M."/>
            <person name="Oloughlin E.J."/>
            <person name="Locke R.A."/>
            <person name="Weber J.R."/>
            <person name="Egan S.M."/>
            <person name="Mackie R.I."/>
            <person name="Cann I.K."/>
        </authorList>
    </citation>
    <scope>NUCLEOTIDE SEQUENCE [LARGE SCALE GENOMIC DNA]</scope>
    <source>
        <strain evidence="2 3">Z6</strain>
    </source>
</reference>
<proteinExistence type="predicted"/>
<dbReference type="InterPro" id="IPR000073">
    <property type="entry name" value="AB_hydrolase_1"/>
</dbReference>
<feature type="domain" description="AB hydrolase-1" evidence="1">
    <location>
        <begin position="31"/>
        <end position="285"/>
    </location>
</feature>
<evidence type="ECO:0000259" key="1">
    <source>
        <dbReference type="Pfam" id="PF00561"/>
    </source>
</evidence>
<evidence type="ECO:0000313" key="2">
    <source>
        <dbReference type="EMBL" id="OCL26519.1"/>
    </source>
</evidence>
<keyword evidence="3" id="KW-1185">Reference proteome</keyword>
<dbReference type="InterPro" id="IPR029058">
    <property type="entry name" value="AB_hydrolase_fold"/>
</dbReference>
<name>A0A1C0A8D4_9FIRM</name>
<dbReference type="PANTHER" id="PTHR45763:SF46">
    <property type="entry name" value="AB HYDROLASE-1 DOMAIN-CONTAINING PROTEIN"/>
    <property type="match status" value="1"/>
</dbReference>
<dbReference type="Gene3D" id="3.40.50.1820">
    <property type="entry name" value="alpha/beta hydrolase"/>
    <property type="match status" value="1"/>
</dbReference>
<reference evidence="3" key="1">
    <citation type="submission" date="2016-07" db="EMBL/GenBank/DDBJ databases">
        <authorList>
            <person name="Florea S."/>
            <person name="Webb J.S."/>
            <person name="Jaromczyk J."/>
            <person name="Schardl C.L."/>
        </authorList>
    </citation>
    <scope>NUCLEOTIDE SEQUENCE [LARGE SCALE GENOMIC DNA]</scope>
    <source>
        <strain evidence="3">Z6</strain>
    </source>
</reference>
<dbReference type="Pfam" id="PF00561">
    <property type="entry name" value="Abhydrolase_1"/>
    <property type="match status" value="1"/>
</dbReference>
<organism evidence="2 3">
    <name type="scientific">Orenia metallireducens</name>
    <dbReference type="NCBI Taxonomy" id="1413210"/>
    <lineage>
        <taxon>Bacteria</taxon>
        <taxon>Bacillati</taxon>
        <taxon>Bacillota</taxon>
        <taxon>Clostridia</taxon>
        <taxon>Halanaerobiales</taxon>
        <taxon>Halobacteroidaceae</taxon>
        <taxon>Orenia</taxon>
    </lineage>
</organism>
<comment type="caution">
    <text evidence="2">The sequence shown here is derived from an EMBL/GenBank/DDBJ whole genome shotgun (WGS) entry which is preliminary data.</text>
</comment>
<sequence length="295" mass="33717">MSDLKAIESKTIELKDGRSLGFIEFGDREGKPVFFFHGTPGARLFRHPNYDAIADSLGIRIINVDRPGYGLSDSKPNRTLLDWADDIAQLTDYLKIDKFSMAGVSGGGPYVLACAYKMSDRIISGALISSYLNQYIAPDLSEGMSLFNRIGFWVAKHVPFFLPFLIRQTFEKGIKKDAEKVLDKSMDSYAKPDQEIVRRSEVRKIYLEDMNEYYRKSVNGHVSDLKSVVRPWGFKLEEIKTKIYLWQGVKDKNVPISMGKYLEEHLPNCEAEFCANDGHLLFFNHYEEIISKLTK</sequence>
<evidence type="ECO:0000313" key="3">
    <source>
        <dbReference type="Proteomes" id="UP000093514"/>
    </source>
</evidence>
<protein>
    <recommendedName>
        <fullName evidence="1">AB hydrolase-1 domain-containing protein</fullName>
    </recommendedName>
</protein>
<gene>
    <name evidence="2" type="ORF">U472_11020</name>
</gene>
<dbReference type="SUPFAM" id="SSF53474">
    <property type="entry name" value="alpha/beta-Hydrolases"/>
    <property type="match status" value="1"/>
</dbReference>
<dbReference type="RefSeq" id="WP_068718428.1">
    <property type="nucleotide sequence ID" value="NZ_LWDV01000009.1"/>
</dbReference>